<dbReference type="GO" id="GO:0005886">
    <property type="term" value="C:plasma membrane"/>
    <property type="evidence" value="ECO:0007669"/>
    <property type="project" value="UniProtKB-SubCell"/>
</dbReference>
<keyword evidence="2" id="KW-1003">Cell membrane</keyword>
<evidence type="ECO:0000256" key="7">
    <source>
        <dbReference type="ARBA" id="ARBA00022989"/>
    </source>
</evidence>
<keyword evidence="6" id="KW-0552">Olfaction</keyword>
<dbReference type="AlphaFoldDB" id="A0AAV8YD24"/>
<feature type="transmembrane region" description="Helical" evidence="14">
    <location>
        <begin position="222"/>
        <end position="239"/>
    </location>
</feature>
<evidence type="ECO:0000256" key="9">
    <source>
        <dbReference type="ARBA" id="ARBA00023170"/>
    </source>
</evidence>
<feature type="transmembrane region" description="Helical" evidence="14">
    <location>
        <begin position="410"/>
        <end position="432"/>
    </location>
</feature>
<feature type="transmembrane region" description="Helical" evidence="14">
    <location>
        <begin position="163"/>
        <end position="184"/>
    </location>
</feature>
<dbReference type="EMBL" id="JAPWTK010000122">
    <property type="protein sequence ID" value="KAJ8949196.1"/>
    <property type="molecule type" value="Genomic_DNA"/>
</dbReference>
<evidence type="ECO:0000256" key="12">
    <source>
        <dbReference type="ARBA" id="ARBA00038131"/>
    </source>
</evidence>
<accession>A0AAV8YD24</accession>
<gene>
    <name evidence="15" type="ORF">NQ318_021689</name>
</gene>
<protein>
    <recommendedName>
        <fullName evidence="13">Odorant receptor coreceptor</fullName>
    </recommendedName>
</protein>
<keyword evidence="11" id="KW-0807">Transducer</keyword>
<evidence type="ECO:0000256" key="14">
    <source>
        <dbReference type="SAM" id="Phobius"/>
    </source>
</evidence>
<keyword evidence="8 14" id="KW-0472">Membrane</keyword>
<dbReference type="InterPro" id="IPR004117">
    <property type="entry name" value="7tm6_olfct_rcpt"/>
</dbReference>
<evidence type="ECO:0000256" key="11">
    <source>
        <dbReference type="ARBA" id="ARBA00023224"/>
    </source>
</evidence>
<dbReference type="Proteomes" id="UP001162162">
    <property type="component" value="Unassembled WGS sequence"/>
</dbReference>
<evidence type="ECO:0000256" key="10">
    <source>
        <dbReference type="ARBA" id="ARBA00023180"/>
    </source>
</evidence>
<evidence type="ECO:0000256" key="13">
    <source>
        <dbReference type="ARBA" id="ARBA00039481"/>
    </source>
</evidence>
<evidence type="ECO:0000313" key="16">
    <source>
        <dbReference type="Proteomes" id="UP001162162"/>
    </source>
</evidence>
<feature type="transmembrane region" description="Helical" evidence="14">
    <location>
        <begin position="369"/>
        <end position="390"/>
    </location>
</feature>
<dbReference type="GO" id="GO:0004984">
    <property type="term" value="F:olfactory receptor activity"/>
    <property type="evidence" value="ECO:0007669"/>
    <property type="project" value="InterPro"/>
</dbReference>
<comment type="subcellular location">
    <subcellularLocation>
        <location evidence="1">Cell membrane</location>
        <topology evidence="1">Multi-pass membrane protein</topology>
    </subcellularLocation>
</comment>
<keyword evidence="4" id="KW-0085">Behavior</keyword>
<comment type="similarity">
    <text evidence="12">Belongs to the insect chemoreceptor superfamily. Heteromeric odorant receptor channel (TC 1.A.69) family. Orco subfamily.</text>
</comment>
<evidence type="ECO:0000256" key="2">
    <source>
        <dbReference type="ARBA" id="ARBA00022475"/>
    </source>
</evidence>
<evidence type="ECO:0000256" key="4">
    <source>
        <dbReference type="ARBA" id="ARBA00022610"/>
    </source>
</evidence>
<evidence type="ECO:0000256" key="5">
    <source>
        <dbReference type="ARBA" id="ARBA00022692"/>
    </source>
</evidence>
<keyword evidence="10" id="KW-0325">Glycoprotein</keyword>
<evidence type="ECO:0000256" key="6">
    <source>
        <dbReference type="ARBA" id="ARBA00022725"/>
    </source>
</evidence>
<comment type="caution">
    <text evidence="15">The sequence shown here is derived from an EMBL/GenBank/DDBJ whole genome shotgun (WGS) entry which is preliminary data.</text>
</comment>
<dbReference type="GO" id="GO:0005549">
    <property type="term" value="F:odorant binding"/>
    <property type="evidence" value="ECO:0007669"/>
    <property type="project" value="InterPro"/>
</dbReference>
<reference evidence="15" key="1">
    <citation type="journal article" date="2023" name="Insect Mol. Biol.">
        <title>Genome sequencing provides insights into the evolution of gene families encoding plant cell wall-degrading enzymes in longhorned beetles.</title>
        <authorList>
            <person name="Shin N.R."/>
            <person name="Okamura Y."/>
            <person name="Kirsch R."/>
            <person name="Pauchet Y."/>
        </authorList>
    </citation>
    <scope>NUCLEOTIDE SEQUENCE</scope>
    <source>
        <strain evidence="15">AMC_N1</strain>
    </source>
</reference>
<dbReference type="PANTHER" id="PTHR21137">
    <property type="entry name" value="ODORANT RECEPTOR"/>
    <property type="match status" value="1"/>
</dbReference>
<organism evidence="15 16">
    <name type="scientific">Aromia moschata</name>
    <dbReference type="NCBI Taxonomy" id="1265417"/>
    <lineage>
        <taxon>Eukaryota</taxon>
        <taxon>Metazoa</taxon>
        <taxon>Ecdysozoa</taxon>
        <taxon>Arthropoda</taxon>
        <taxon>Hexapoda</taxon>
        <taxon>Insecta</taxon>
        <taxon>Pterygota</taxon>
        <taxon>Neoptera</taxon>
        <taxon>Endopterygota</taxon>
        <taxon>Coleoptera</taxon>
        <taxon>Polyphaga</taxon>
        <taxon>Cucujiformia</taxon>
        <taxon>Chrysomeloidea</taxon>
        <taxon>Cerambycidae</taxon>
        <taxon>Cerambycinae</taxon>
        <taxon>Callichromatini</taxon>
        <taxon>Aromia</taxon>
    </lineage>
</organism>
<evidence type="ECO:0000313" key="15">
    <source>
        <dbReference type="EMBL" id="KAJ8949196.1"/>
    </source>
</evidence>
<keyword evidence="16" id="KW-1185">Reference proteome</keyword>
<dbReference type="GO" id="GO:0007165">
    <property type="term" value="P:signal transduction"/>
    <property type="evidence" value="ECO:0007669"/>
    <property type="project" value="UniProtKB-KW"/>
</dbReference>
<keyword evidence="9" id="KW-0675">Receptor</keyword>
<keyword evidence="5 14" id="KW-0812">Transmembrane</keyword>
<evidence type="ECO:0000256" key="1">
    <source>
        <dbReference type="ARBA" id="ARBA00004651"/>
    </source>
</evidence>
<evidence type="ECO:0000256" key="3">
    <source>
        <dbReference type="ARBA" id="ARBA00022606"/>
    </source>
</evidence>
<dbReference type="PANTHER" id="PTHR21137:SF9">
    <property type="entry name" value="ODORANT RECEPTOR CORECEPTOR"/>
    <property type="match status" value="1"/>
</dbReference>
<evidence type="ECO:0000256" key="8">
    <source>
        <dbReference type="ARBA" id="ARBA00023136"/>
    </source>
</evidence>
<sequence length="507" mass="56874">MKRITAGHVTDSSYTTGRPPFDWYTMIGFRETGRRLDFECQMMKFKVSGLVADLMPNIRLIQASGHFMLNYHADNSGALHTLRLGYCCIHLVFCLFQYGSIFANLVVEKDDVNELAANTITVLFFAHCITKTLGIWNQANSHPLFVESNNRYHALALKKMRTLLICVGTTTVLSAAAWTGITFVGDSVHNIKDPENENETITEEIPRLLIKSWYPWDAMSGMPYYISLVFQIYYVLFSLSHANLMDSLFCSWLIFACEQLQHLKEIMKPLMELSASLDTYVPKSADLFRAPSATSQDNLIENDYNAKNEELNLKGVYNARQELGGHFRTGTLQTFGQGGGGVGPNGLSKKQELMVRSAIKYWVERHKHVVRLVTAIGDAYGVALLLHMLTSTVMLTLLAYQATKINGVNTYAASVIGYLVYSLAQVFHFCIFGNRLIEESSSVMEAAYSCHWYDGSEEAKTFVQIVCQQCQKAMSISGAKFFTISLDLFASVLGAVVTYFMVLVQLK</sequence>
<name>A0AAV8YD24_9CUCU</name>
<keyword evidence="7 14" id="KW-1133">Transmembrane helix</keyword>
<proteinExistence type="inferred from homology"/>
<feature type="transmembrane region" description="Helical" evidence="14">
    <location>
        <begin position="481"/>
        <end position="502"/>
    </location>
</feature>
<keyword evidence="3" id="KW-0716">Sensory transduction</keyword>
<dbReference type="Pfam" id="PF02949">
    <property type="entry name" value="7tm_6"/>
    <property type="match status" value="1"/>
</dbReference>